<evidence type="ECO:0008006" key="3">
    <source>
        <dbReference type="Google" id="ProtNLM"/>
    </source>
</evidence>
<dbReference type="KEGG" id="pti:PHATRDRAFT_47841"/>
<dbReference type="SUPFAM" id="SSF55961">
    <property type="entry name" value="Bet v1-like"/>
    <property type="match status" value="1"/>
</dbReference>
<protein>
    <recommendedName>
        <fullName evidence="3">START domain-containing protein</fullName>
    </recommendedName>
</protein>
<dbReference type="AlphaFoldDB" id="B7G537"/>
<dbReference type="HOGENOM" id="CLU_002237_0_0_1"/>
<reference evidence="1 2" key="1">
    <citation type="journal article" date="2008" name="Nature">
        <title>The Phaeodactylum genome reveals the evolutionary history of diatom genomes.</title>
        <authorList>
            <person name="Bowler C."/>
            <person name="Allen A.E."/>
            <person name="Badger J.H."/>
            <person name="Grimwood J."/>
            <person name="Jabbari K."/>
            <person name="Kuo A."/>
            <person name="Maheswari U."/>
            <person name="Martens C."/>
            <person name="Maumus F."/>
            <person name="Otillar R.P."/>
            <person name="Rayko E."/>
            <person name="Salamov A."/>
            <person name="Vandepoele K."/>
            <person name="Beszteri B."/>
            <person name="Gruber A."/>
            <person name="Heijde M."/>
            <person name="Katinka M."/>
            <person name="Mock T."/>
            <person name="Valentin K."/>
            <person name="Verret F."/>
            <person name="Berges J.A."/>
            <person name="Brownlee C."/>
            <person name="Cadoret J.P."/>
            <person name="Chiovitti A."/>
            <person name="Choi C.J."/>
            <person name="Coesel S."/>
            <person name="De Martino A."/>
            <person name="Detter J.C."/>
            <person name="Durkin C."/>
            <person name="Falciatore A."/>
            <person name="Fournet J."/>
            <person name="Haruta M."/>
            <person name="Huysman M.J."/>
            <person name="Jenkins B.D."/>
            <person name="Jiroutova K."/>
            <person name="Jorgensen R.E."/>
            <person name="Joubert Y."/>
            <person name="Kaplan A."/>
            <person name="Kroger N."/>
            <person name="Kroth P.G."/>
            <person name="La Roche J."/>
            <person name="Lindquist E."/>
            <person name="Lommer M."/>
            <person name="Martin-Jezequel V."/>
            <person name="Lopez P.J."/>
            <person name="Lucas S."/>
            <person name="Mangogna M."/>
            <person name="McGinnis K."/>
            <person name="Medlin L.K."/>
            <person name="Montsant A."/>
            <person name="Oudot-Le Secq M.P."/>
            <person name="Napoli C."/>
            <person name="Obornik M."/>
            <person name="Parker M.S."/>
            <person name="Petit J.L."/>
            <person name="Porcel B.M."/>
            <person name="Poulsen N."/>
            <person name="Robison M."/>
            <person name="Rychlewski L."/>
            <person name="Rynearson T.A."/>
            <person name="Schmutz J."/>
            <person name="Shapiro H."/>
            <person name="Siaut M."/>
            <person name="Stanley M."/>
            <person name="Sussman M.R."/>
            <person name="Taylor A.R."/>
            <person name="Vardi A."/>
            <person name="von Dassow P."/>
            <person name="Vyverman W."/>
            <person name="Willis A."/>
            <person name="Wyrwicz L.S."/>
            <person name="Rokhsar D.S."/>
            <person name="Weissenbach J."/>
            <person name="Armbrust E.V."/>
            <person name="Green B.R."/>
            <person name="Van de Peer Y."/>
            <person name="Grigoriev I.V."/>
        </authorList>
    </citation>
    <scope>NUCLEOTIDE SEQUENCE [LARGE SCALE GENOMIC DNA]</scope>
    <source>
        <strain evidence="1 2">CCAP 1055/1</strain>
    </source>
</reference>
<dbReference type="STRING" id="556484.B7G537"/>
<dbReference type="Gene3D" id="3.30.530.20">
    <property type="match status" value="1"/>
</dbReference>
<evidence type="ECO:0000313" key="2">
    <source>
        <dbReference type="Proteomes" id="UP000000759"/>
    </source>
</evidence>
<dbReference type="InterPro" id="IPR023393">
    <property type="entry name" value="START-like_dom_sf"/>
</dbReference>
<dbReference type="PANTHER" id="PTHR34560">
    <property type="entry name" value="POLYKETIDE CYCLASE/DEHYDRASE/LIPID TRANSPORT SUPERFAMILY PROTEIN"/>
    <property type="match status" value="1"/>
</dbReference>
<sequence>MTFLIKLPRLFLHHERDITFGANAFLLIPFLVTTGSYSLAHRSILCDFKTSGLREEYGQFASVATSIFPLSMSSNGHTAMVNFPIVKTAARQDTSSTATSTCATTADSNLSSGDVSCLTDAELAIEAERLFRDDQLLAGARLLRRVQDANLITDELRHFLELATISERIRKDLTEPTSEGWTKQGESHGNRDFTTYYKIEDGGKLKCRIESVIESSLYVPFLAVMNETELYDTWVPKWRFPFKLGISRSKKLAQRARLDQVVQLTVDLPWPMNKREIVFWGFAEEDGMANRNVGAKLQSVGEGFDNGLVPSVDRGVVRMDFEADFLFRPCPEDHSALDKTEGKYPEGESKILLTFVMYCDPKVSFVPHSFMNFCTRTAVGTVWRMILHVAEQVRAGERPVHAEVIAHKRDFYDWVEERSAYITGDYGPPPKVHS</sequence>
<dbReference type="RefSeq" id="XP_002182179.1">
    <property type="nucleotide sequence ID" value="XM_002182143.1"/>
</dbReference>
<dbReference type="eggNOG" id="ENOG502S1D5">
    <property type="taxonomic scope" value="Eukaryota"/>
</dbReference>
<dbReference type="CDD" id="cd08877">
    <property type="entry name" value="START_2"/>
    <property type="match status" value="1"/>
</dbReference>
<dbReference type="EMBL" id="CM000617">
    <property type="protein sequence ID" value="EEC46080.1"/>
    <property type="molecule type" value="Genomic_DNA"/>
</dbReference>
<dbReference type="PANTHER" id="PTHR34560:SF1">
    <property type="entry name" value="START DOMAIN-CONTAINING PROTEIN"/>
    <property type="match status" value="1"/>
</dbReference>
<dbReference type="Proteomes" id="UP000000759">
    <property type="component" value="Chromosome 15"/>
</dbReference>
<dbReference type="InParanoid" id="B7G537"/>
<accession>B7G537</accession>
<reference evidence="2" key="2">
    <citation type="submission" date="2008-08" db="EMBL/GenBank/DDBJ databases">
        <authorList>
            <consortium name="Diatom Consortium"/>
            <person name="Grigoriev I."/>
            <person name="Grimwood J."/>
            <person name="Kuo A."/>
            <person name="Otillar R.P."/>
            <person name="Salamov A."/>
            <person name="Detter J.C."/>
            <person name="Lindquist E."/>
            <person name="Shapiro H."/>
            <person name="Lucas S."/>
            <person name="Glavina del Rio T."/>
            <person name="Pitluck S."/>
            <person name="Rokhsar D."/>
            <person name="Bowler C."/>
        </authorList>
    </citation>
    <scope>GENOME REANNOTATION</scope>
    <source>
        <strain evidence="2">CCAP 1055/1</strain>
    </source>
</reference>
<keyword evidence="2" id="KW-1185">Reference proteome</keyword>
<name>B7G537_PHATC</name>
<dbReference type="GeneID" id="7202977"/>
<dbReference type="PaxDb" id="2850-Phatr47841"/>
<organism evidence="1 2">
    <name type="scientific">Phaeodactylum tricornutum (strain CCAP 1055/1)</name>
    <dbReference type="NCBI Taxonomy" id="556484"/>
    <lineage>
        <taxon>Eukaryota</taxon>
        <taxon>Sar</taxon>
        <taxon>Stramenopiles</taxon>
        <taxon>Ochrophyta</taxon>
        <taxon>Bacillariophyta</taxon>
        <taxon>Bacillariophyceae</taxon>
        <taxon>Bacillariophycidae</taxon>
        <taxon>Naviculales</taxon>
        <taxon>Phaeodactylaceae</taxon>
        <taxon>Phaeodactylum</taxon>
    </lineage>
</organism>
<proteinExistence type="predicted"/>
<gene>
    <name evidence="1" type="ORF">PHATRDRAFT_47841</name>
</gene>
<evidence type="ECO:0000313" key="1">
    <source>
        <dbReference type="EMBL" id="EEC46080.1"/>
    </source>
</evidence>
<dbReference type="OrthoDB" id="43316at2759"/>